<gene>
    <name evidence="2" type="ORF">AABD04_19725</name>
</gene>
<evidence type="ECO:0000313" key="2">
    <source>
        <dbReference type="EMBL" id="MEK8073079.1"/>
    </source>
</evidence>
<protein>
    <recommendedName>
        <fullName evidence="4">Ferredoxin</fullName>
    </recommendedName>
</protein>
<reference evidence="2 3" key="1">
    <citation type="submission" date="2024-03" db="EMBL/GenBank/DDBJ databases">
        <title>Rhodococcus navarretei sp. nov. and Pseudarthrobacter quantumdoti sp. nov., two new species with the ability to biosynthesize Quantum Dots isolated from soil samples at Union Glacier, Antarctica.</title>
        <authorList>
            <person name="Vargas M."/>
        </authorList>
    </citation>
    <scope>NUCLEOTIDE SEQUENCE [LARGE SCALE GENOMIC DNA]</scope>
    <source>
        <strain evidence="2 3">EXRC-4A-4</strain>
    </source>
</reference>
<sequence>MPIDNSDPSEHGAGVAGRYQPGGCDALERRGAIEDAGEIVDPRFDQEFAVCLEQAAGCRGRIGDISEADRDDTVDVVTAAPETARV</sequence>
<dbReference type="RefSeq" id="WP_341442221.1">
    <property type="nucleotide sequence ID" value="NZ_JBBPCN010000001.1"/>
</dbReference>
<feature type="region of interest" description="Disordered" evidence="1">
    <location>
        <begin position="1"/>
        <end position="23"/>
    </location>
</feature>
<dbReference type="EMBL" id="JBBPCN010000001">
    <property type="protein sequence ID" value="MEK8073079.1"/>
    <property type="molecule type" value="Genomic_DNA"/>
</dbReference>
<accession>A0ABU9D0W3</accession>
<proteinExistence type="predicted"/>
<comment type="caution">
    <text evidence="2">The sequence shown here is derived from an EMBL/GenBank/DDBJ whole genome shotgun (WGS) entry which is preliminary data.</text>
</comment>
<evidence type="ECO:0000256" key="1">
    <source>
        <dbReference type="SAM" id="MobiDB-lite"/>
    </source>
</evidence>
<organism evidence="2 3">
    <name type="scientific">Rhodococcus navarretei</name>
    <dbReference type="NCBI Taxonomy" id="3128981"/>
    <lineage>
        <taxon>Bacteria</taxon>
        <taxon>Bacillati</taxon>
        <taxon>Actinomycetota</taxon>
        <taxon>Actinomycetes</taxon>
        <taxon>Mycobacteriales</taxon>
        <taxon>Nocardiaceae</taxon>
        <taxon>Rhodococcus</taxon>
    </lineage>
</organism>
<keyword evidence="3" id="KW-1185">Reference proteome</keyword>
<dbReference type="Proteomes" id="UP001456513">
    <property type="component" value="Unassembled WGS sequence"/>
</dbReference>
<evidence type="ECO:0000313" key="3">
    <source>
        <dbReference type="Proteomes" id="UP001456513"/>
    </source>
</evidence>
<evidence type="ECO:0008006" key="4">
    <source>
        <dbReference type="Google" id="ProtNLM"/>
    </source>
</evidence>
<name>A0ABU9D0W3_9NOCA</name>